<protein>
    <submittedName>
        <fullName evidence="4">Uncharacterized protein</fullName>
    </submittedName>
</protein>
<reference evidence="4 5" key="1">
    <citation type="submission" date="2020-06" db="EMBL/GenBank/DDBJ databases">
        <title>Genome mining for natural products.</title>
        <authorList>
            <person name="Zhang B."/>
            <person name="Shi J."/>
            <person name="Ge H."/>
        </authorList>
    </citation>
    <scope>NUCLEOTIDE SEQUENCE [LARGE SCALE GENOMIC DNA]</scope>
    <source>
        <strain evidence="4 5">NA06532</strain>
        <plasmid evidence="4 5">unnamed2</plasmid>
    </source>
</reference>
<evidence type="ECO:0000256" key="1">
    <source>
        <dbReference type="SAM" id="Coils"/>
    </source>
</evidence>
<evidence type="ECO:0000256" key="2">
    <source>
        <dbReference type="SAM" id="MobiDB-lite"/>
    </source>
</evidence>
<name>A0A7H8N159_STRMI</name>
<keyword evidence="3" id="KW-1133">Transmembrane helix</keyword>
<keyword evidence="1" id="KW-0175">Coiled coil</keyword>
<gene>
    <name evidence="4" type="ORF">HUT09_36955</name>
</gene>
<dbReference type="RefSeq" id="WP_176145969.1">
    <property type="nucleotide sequence ID" value="NZ_CP054928.1"/>
</dbReference>
<geneLocation type="plasmid" evidence="4 5">
    <name>unnamed2</name>
</geneLocation>
<dbReference type="EMBL" id="CP054928">
    <property type="protein sequence ID" value="QKW48126.1"/>
    <property type="molecule type" value="Genomic_DNA"/>
</dbReference>
<evidence type="ECO:0000256" key="3">
    <source>
        <dbReference type="SAM" id="Phobius"/>
    </source>
</evidence>
<keyword evidence="4" id="KW-0614">Plasmid</keyword>
<keyword evidence="3" id="KW-0472">Membrane</keyword>
<dbReference type="GeneID" id="87636846"/>
<feature type="coiled-coil region" evidence="1">
    <location>
        <begin position="48"/>
        <end position="75"/>
    </location>
</feature>
<feature type="region of interest" description="Disordered" evidence="2">
    <location>
        <begin position="214"/>
        <end position="233"/>
    </location>
</feature>
<evidence type="ECO:0000313" key="4">
    <source>
        <dbReference type="EMBL" id="QKW48126.1"/>
    </source>
</evidence>
<proteinExistence type="predicted"/>
<dbReference type="Proteomes" id="UP000509345">
    <property type="component" value="Plasmid unnamed2"/>
</dbReference>
<accession>A0A7H8N159</accession>
<feature type="transmembrane region" description="Helical" evidence="3">
    <location>
        <begin position="12"/>
        <end position="29"/>
    </location>
</feature>
<keyword evidence="3" id="KW-0812">Transmembrane</keyword>
<sequence>MAWEWGDGAGLVGGAAGVVGAVIAWASLLKAREANTIAKQGVESSRKANEIADAAKNLSDRANELSREANQKSGTSNQLAHEANRIAIDANQLAQQANDLFHQQERRGVEVHDVDWDGEWVRPGVYRLRNEGTHTAYDVSATVTVDHEQKRVTSPEVVGGDHLTLDFPEARLQHRVERRRREEAERRRSLYSSPSVIPEFHTIKERVYWKTELGTPQEHVPDSQPMAGLGDFD</sequence>
<dbReference type="AlphaFoldDB" id="A0A7H8N159"/>
<organism evidence="4 5">
    <name type="scientific">Streptomyces microflavus</name>
    <name type="common">Streptomyces lipmanii</name>
    <dbReference type="NCBI Taxonomy" id="1919"/>
    <lineage>
        <taxon>Bacteria</taxon>
        <taxon>Bacillati</taxon>
        <taxon>Actinomycetota</taxon>
        <taxon>Actinomycetes</taxon>
        <taxon>Kitasatosporales</taxon>
        <taxon>Streptomycetaceae</taxon>
        <taxon>Streptomyces</taxon>
    </lineage>
</organism>
<evidence type="ECO:0000313" key="5">
    <source>
        <dbReference type="Proteomes" id="UP000509345"/>
    </source>
</evidence>